<evidence type="ECO:0000313" key="11">
    <source>
        <dbReference type="Proteomes" id="UP000031830"/>
    </source>
</evidence>
<evidence type="ECO:0000259" key="9">
    <source>
        <dbReference type="Pfam" id="PF11967"/>
    </source>
</evidence>
<evidence type="ECO:0000256" key="6">
    <source>
        <dbReference type="ARBA" id="ARBA00023204"/>
    </source>
</evidence>
<dbReference type="KEGG" id="fpz:LA55_1405"/>
<keyword evidence="4 8" id="KW-0227">DNA damage</keyword>
<dbReference type="Gene3D" id="1.20.1440.120">
    <property type="entry name" value="Recombination protein O, C-terminal domain"/>
    <property type="match status" value="1"/>
</dbReference>
<evidence type="ECO:0000256" key="1">
    <source>
        <dbReference type="ARBA" id="ARBA00003065"/>
    </source>
</evidence>
<dbReference type="GO" id="GO:0043590">
    <property type="term" value="C:bacterial nucleoid"/>
    <property type="evidence" value="ECO:0007669"/>
    <property type="project" value="TreeGrafter"/>
</dbReference>
<dbReference type="PANTHER" id="PTHR33991:SF1">
    <property type="entry name" value="DNA REPAIR PROTEIN RECO"/>
    <property type="match status" value="1"/>
</dbReference>
<dbReference type="Proteomes" id="UP000031830">
    <property type="component" value="Chromosome"/>
</dbReference>
<evidence type="ECO:0000256" key="8">
    <source>
        <dbReference type="HAMAP-Rule" id="MF_00201"/>
    </source>
</evidence>
<comment type="similarity">
    <text evidence="2 8">Belongs to the RecO family.</text>
</comment>
<organism evidence="10 11">
    <name type="scientific">Francisella philomiragia</name>
    <dbReference type="NCBI Taxonomy" id="28110"/>
    <lineage>
        <taxon>Bacteria</taxon>
        <taxon>Pseudomonadati</taxon>
        <taxon>Pseudomonadota</taxon>
        <taxon>Gammaproteobacteria</taxon>
        <taxon>Thiotrichales</taxon>
        <taxon>Francisellaceae</taxon>
        <taxon>Francisella</taxon>
    </lineage>
</organism>
<evidence type="ECO:0000256" key="2">
    <source>
        <dbReference type="ARBA" id="ARBA00007452"/>
    </source>
</evidence>
<dbReference type="InterPro" id="IPR003717">
    <property type="entry name" value="RecO"/>
</dbReference>
<dbReference type="InterPro" id="IPR012340">
    <property type="entry name" value="NA-bd_OB-fold"/>
</dbReference>
<keyword evidence="6 8" id="KW-0234">DNA repair</keyword>
<evidence type="ECO:0000313" key="10">
    <source>
        <dbReference type="EMBL" id="AJI53293.1"/>
    </source>
</evidence>
<evidence type="ECO:0000256" key="4">
    <source>
        <dbReference type="ARBA" id="ARBA00022763"/>
    </source>
</evidence>
<dbReference type="SUPFAM" id="SSF50249">
    <property type="entry name" value="Nucleic acid-binding proteins"/>
    <property type="match status" value="1"/>
</dbReference>
<comment type="function">
    <text evidence="1 8">Involved in DNA repair and RecF pathway recombination.</text>
</comment>
<dbReference type="InterPro" id="IPR042242">
    <property type="entry name" value="RecO_C"/>
</dbReference>
<keyword evidence="5 8" id="KW-0233">DNA recombination</keyword>
<name>A0A0B6D6K3_9GAMM</name>
<dbReference type="STRING" id="28110.KU46_1871"/>
<evidence type="ECO:0000256" key="5">
    <source>
        <dbReference type="ARBA" id="ARBA00023172"/>
    </source>
</evidence>
<dbReference type="OrthoDB" id="9804792at2"/>
<sequence length="233" mass="27081">MQQLYDFYILHQCKYKENSLLVSIFTREFGKISGLIRVNKKTINLYQPLVKLRGQISLAKKSDGLSKIYNVEFVESFYQNTYINLLSLQYMNELLYLLLNYSHEEEFLFEKYAFILKNINEINYKYLLRMFELELLDSLGQGVYVDCDIDGMLIDESLNYSILATGFKKNLSAISNSISGKNLLKINQSVSSWTTEDLKAISKVTRAYIDYALAGKQLKSRKLLIDYLNLGKK</sequence>
<dbReference type="Gene3D" id="2.40.50.140">
    <property type="entry name" value="Nucleic acid-binding proteins"/>
    <property type="match status" value="1"/>
</dbReference>
<dbReference type="GO" id="GO:0006310">
    <property type="term" value="P:DNA recombination"/>
    <property type="evidence" value="ECO:0007669"/>
    <property type="project" value="UniProtKB-UniRule"/>
</dbReference>
<dbReference type="InterPro" id="IPR022572">
    <property type="entry name" value="DNA_rep/recomb_RecO_N"/>
</dbReference>
<reference evidence="10 11" key="1">
    <citation type="journal article" date="2015" name="Genome Announc.">
        <title>Genome sequencing of 18 francisella strains to aid in assay development and testing.</title>
        <authorList>
            <person name="Johnson S.L."/>
            <person name="Daligault H.E."/>
            <person name="Davenport K.W."/>
            <person name="Coyne S.R."/>
            <person name="Frey K.G."/>
            <person name="Koroleva G.I."/>
            <person name="Broomall S.M."/>
            <person name="Bishop-Lilly K.A."/>
            <person name="Bruce D.C."/>
            <person name="Chertkov O."/>
            <person name="Freitas T."/>
            <person name="Jaissle J."/>
            <person name="Ladner J.T."/>
            <person name="Rosenzweig C.N."/>
            <person name="Gibbons H.S."/>
            <person name="Palacios G.F."/>
            <person name="Redden C.L."/>
            <person name="Xu Y."/>
            <person name="Minogue T.D."/>
            <person name="Chain P.S."/>
        </authorList>
    </citation>
    <scope>NUCLEOTIDE SEQUENCE [LARGE SCALE GENOMIC DNA]</scope>
    <source>
        <strain evidence="10 11">GA01-2794</strain>
    </source>
</reference>
<dbReference type="NCBIfam" id="TIGR00613">
    <property type="entry name" value="reco"/>
    <property type="match status" value="1"/>
</dbReference>
<dbReference type="EMBL" id="CP009440">
    <property type="protein sequence ID" value="AJI53293.1"/>
    <property type="molecule type" value="Genomic_DNA"/>
</dbReference>
<dbReference type="Pfam" id="PF02565">
    <property type="entry name" value="RecO_C"/>
    <property type="match status" value="1"/>
</dbReference>
<dbReference type="HAMAP" id="MF_00201">
    <property type="entry name" value="RecO"/>
    <property type="match status" value="1"/>
</dbReference>
<evidence type="ECO:0000256" key="7">
    <source>
        <dbReference type="ARBA" id="ARBA00033409"/>
    </source>
</evidence>
<evidence type="ECO:0000256" key="3">
    <source>
        <dbReference type="ARBA" id="ARBA00021310"/>
    </source>
</evidence>
<accession>A0A0B6D6K3</accession>
<dbReference type="RefSeq" id="WP_044526509.1">
    <property type="nucleotide sequence ID" value="NZ_CP009440.1"/>
</dbReference>
<gene>
    <name evidence="8 10" type="primary">recO</name>
    <name evidence="10" type="ORF">LA55_1405</name>
</gene>
<dbReference type="AlphaFoldDB" id="A0A0B6D6K3"/>
<feature type="domain" description="DNA replication/recombination mediator RecO N-terminal" evidence="9">
    <location>
        <begin position="4"/>
        <end position="77"/>
    </location>
</feature>
<proteinExistence type="inferred from homology"/>
<dbReference type="Pfam" id="PF11967">
    <property type="entry name" value="RecO_N"/>
    <property type="match status" value="1"/>
</dbReference>
<dbReference type="PANTHER" id="PTHR33991">
    <property type="entry name" value="DNA REPAIR PROTEIN RECO"/>
    <property type="match status" value="1"/>
</dbReference>
<protein>
    <recommendedName>
        <fullName evidence="3 8">DNA repair protein RecO</fullName>
    </recommendedName>
    <alternativeName>
        <fullName evidence="7 8">Recombination protein O</fullName>
    </alternativeName>
</protein>
<dbReference type="GO" id="GO:0006302">
    <property type="term" value="P:double-strand break repair"/>
    <property type="evidence" value="ECO:0007669"/>
    <property type="project" value="TreeGrafter"/>
</dbReference>